<evidence type="ECO:0000313" key="3">
    <source>
        <dbReference type="Proteomes" id="UP000269410"/>
    </source>
</evidence>
<sequence>MRKIFYLAILFVVFSGVFLVSLLSGGGINPELIPVALFSNDLSSTSLNKYGHEDVRDLAKEKLSYKFFDADGVIIYKFPKTNVDINYYHNSSFQSLKDFSIKKNLYLAINGGYFLKDFSHAGLFVLEGKTVVKLASLDKQINGVVSKRSGKIMIESLEQIKSYDNLDFAFQTGPIFVKEGRVLDQDINQSLNGKGEYNRSFFGLDNESIYIGYSSKKIILNKLGEIIVQNIDSSDLVVINLDGGSSTSFFSAESSNDSFRTSKQLPFILGVILKQ</sequence>
<dbReference type="EMBL" id="RFKV01000084">
    <property type="protein sequence ID" value="RMD76907.1"/>
    <property type="molecule type" value="Genomic_DNA"/>
</dbReference>
<evidence type="ECO:0000313" key="2">
    <source>
        <dbReference type="EMBL" id="RMD76907.1"/>
    </source>
</evidence>
<dbReference type="AlphaFoldDB" id="A0A3M0YZY9"/>
<evidence type="ECO:0000259" key="1">
    <source>
        <dbReference type="Pfam" id="PF09992"/>
    </source>
</evidence>
<dbReference type="Pfam" id="PF09992">
    <property type="entry name" value="NAGPA"/>
    <property type="match status" value="1"/>
</dbReference>
<organism evidence="2 3">
    <name type="scientific">Candidatus Dojkabacteria bacterium</name>
    <dbReference type="NCBI Taxonomy" id="2099670"/>
    <lineage>
        <taxon>Bacteria</taxon>
        <taxon>Candidatus Dojkabacteria</taxon>
    </lineage>
</organism>
<name>A0A3M0YZY9_9BACT</name>
<dbReference type="InterPro" id="IPR018711">
    <property type="entry name" value="NAGPA"/>
</dbReference>
<protein>
    <recommendedName>
        <fullName evidence="1">Phosphodiester glycosidase domain-containing protein</fullName>
    </recommendedName>
</protein>
<accession>A0A3M0YZY9</accession>
<reference evidence="2 3" key="1">
    <citation type="submission" date="2018-10" db="EMBL/GenBank/DDBJ databases">
        <title>Thermophilic Lithotrophy and Phototrophy in an Intertidal, Iron-rich, Geothermal Spring.</title>
        <authorList>
            <person name="Ward L.M."/>
            <person name="Idei A."/>
            <person name="Nakagawa M."/>
            <person name="Ueno Y."/>
            <person name="Fischer W."/>
            <person name="Mcglynn S.E."/>
        </authorList>
    </citation>
    <scope>NUCLEOTIDE SEQUENCE [LARGE SCALE GENOMIC DNA]</scope>
    <source>
        <strain evidence="2">J137</strain>
    </source>
</reference>
<feature type="domain" description="Phosphodiester glycosidase" evidence="1">
    <location>
        <begin position="104"/>
        <end position="271"/>
    </location>
</feature>
<comment type="caution">
    <text evidence="2">The sequence shown here is derived from an EMBL/GenBank/DDBJ whole genome shotgun (WGS) entry which is preliminary data.</text>
</comment>
<dbReference type="Proteomes" id="UP000269410">
    <property type="component" value="Unassembled WGS sequence"/>
</dbReference>
<proteinExistence type="predicted"/>
<gene>
    <name evidence="2" type="ORF">D6810_02645</name>
</gene>